<proteinExistence type="predicted"/>
<dbReference type="PROSITE" id="PS50828">
    <property type="entry name" value="SMR"/>
    <property type="match status" value="1"/>
</dbReference>
<dbReference type="PANTHER" id="PTHR46535:SF1">
    <property type="entry name" value="NEDD4-BINDING PROTEIN 2"/>
    <property type="match status" value="1"/>
</dbReference>
<dbReference type="Pfam" id="PF01713">
    <property type="entry name" value="Smr"/>
    <property type="match status" value="1"/>
</dbReference>
<comment type="caution">
    <text evidence="3">The sequence shown here is derived from an EMBL/GenBank/DDBJ whole genome shotgun (WGS) entry which is preliminary data.</text>
</comment>
<dbReference type="SUPFAM" id="SSF160443">
    <property type="entry name" value="SMR domain-like"/>
    <property type="match status" value="1"/>
</dbReference>
<protein>
    <submittedName>
        <fullName evidence="3">G6007 protein</fullName>
    </submittedName>
</protein>
<dbReference type="SMART" id="SM00463">
    <property type="entry name" value="SMR"/>
    <property type="match status" value="1"/>
</dbReference>
<feature type="region of interest" description="Disordered" evidence="1">
    <location>
        <begin position="101"/>
        <end position="132"/>
    </location>
</feature>
<dbReference type="Pfam" id="PF02845">
    <property type="entry name" value="CUE"/>
    <property type="match status" value="1"/>
</dbReference>
<evidence type="ECO:0000313" key="3">
    <source>
        <dbReference type="EMBL" id="CAL5223483.1"/>
    </source>
</evidence>
<dbReference type="InterPro" id="IPR002625">
    <property type="entry name" value="Smr_dom"/>
</dbReference>
<dbReference type="PANTHER" id="PTHR46535">
    <property type="entry name" value="NEDD4-BINDING PROTEIN 2"/>
    <property type="match status" value="1"/>
</dbReference>
<dbReference type="InterPro" id="IPR003892">
    <property type="entry name" value="CUE"/>
</dbReference>
<reference evidence="3 4" key="1">
    <citation type="submission" date="2024-06" db="EMBL/GenBank/DDBJ databases">
        <authorList>
            <person name="Kraege A."/>
            <person name="Thomma B."/>
        </authorList>
    </citation>
    <scope>NUCLEOTIDE SEQUENCE [LARGE SCALE GENOMIC DNA]</scope>
</reference>
<evidence type="ECO:0000256" key="1">
    <source>
        <dbReference type="SAM" id="MobiDB-lite"/>
    </source>
</evidence>
<dbReference type="Gene3D" id="1.10.8.10">
    <property type="entry name" value="DNA helicase RuvA subunit, C-terminal domain"/>
    <property type="match status" value="1"/>
</dbReference>
<evidence type="ECO:0000313" key="4">
    <source>
        <dbReference type="Proteomes" id="UP001497392"/>
    </source>
</evidence>
<feature type="compositionally biased region" description="Polar residues" evidence="1">
    <location>
        <begin position="63"/>
        <end position="75"/>
    </location>
</feature>
<dbReference type="InterPro" id="IPR052772">
    <property type="entry name" value="Endo/PolyKinase_Domain-Protein"/>
</dbReference>
<feature type="domain" description="Smr" evidence="2">
    <location>
        <begin position="464"/>
        <end position="543"/>
    </location>
</feature>
<organism evidence="3 4">
    <name type="scientific">Coccomyxa viridis</name>
    <dbReference type="NCBI Taxonomy" id="1274662"/>
    <lineage>
        <taxon>Eukaryota</taxon>
        <taxon>Viridiplantae</taxon>
        <taxon>Chlorophyta</taxon>
        <taxon>core chlorophytes</taxon>
        <taxon>Trebouxiophyceae</taxon>
        <taxon>Trebouxiophyceae incertae sedis</taxon>
        <taxon>Coccomyxaceae</taxon>
        <taxon>Coccomyxa</taxon>
    </lineage>
</organism>
<name>A0ABP1FZ67_9CHLO</name>
<feature type="region of interest" description="Disordered" evidence="1">
    <location>
        <begin position="327"/>
        <end position="362"/>
    </location>
</feature>
<feature type="region of interest" description="Disordered" evidence="1">
    <location>
        <begin position="184"/>
        <end position="207"/>
    </location>
</feature>
<dbReference type="Proteomes" id="UP001497392">
    <property type="component" value="Unassembled WGS sequence"/>
</dbReference>
<accession>A0ABP1FZ67</accession>
<dbReference type="EMBL" id="CAXHTA020000008">
    <property type="protein sequence ID" value="CAL5223483.1"/>
    <property type="molecule type" value="Genomic_DNA"/>
</dbReference>
<sequence length="564" mass="61140">MPFLQNLLPLERPAAKATRSCKSIGGDSTDLSPGTPPSVHDVQATSSDWDLIMNKSRPPSRRMSGTSSTAGPSQNKGKERAAVGMNGLPETMLRLIDMRTPSTMSSCPDKSPPSTASQQKPAGSEGDQDGEGFLQEMFPTMDADVVRDVLQHVHNDTDKACHQLLVIQNVANCGEGVDLSSSEDGYASASLDGAGSQGGGGSANDGRAWDVSGVPVDYTFKDLTEEQKVAMIRKELPLCTAEEAHNTLEACSLDVNFAIASLSQVYDKDGRCLPASGLHADLPKEVFELKKIFPSVDIDALVTALAVSDNNVDTAKTTLQVNGMNPVAKPCRIEPRARSPPQKPPSGLFSPPQPANVKQPPLGVHLPNGAVQAPNGDRPWRRTHVENQKLYDDKRGLAQFYKAQMDKALKDWKRAKEWGDWDLAQKHKKEFEQARINHHAAQNEAANAIYKAKNRGLNDIPMLVDLHGLHVHEAIARLEKIIKDWQTAPEIMRSAVKRLDVITGKGLHSVGNTARILAAVIEFVEDNGMQYYQKPARDGVMIHLEDTGQPSGSGNGFAVMNGYG</sequence>
<keyword evidence="4" id="KW-1185">Reference proteome</keyword>
<gene>
    <name evidence="3" type="primary">g6007</name>
    <name evidence="3" type="ORF">VP750_LOCUS5142</name>
</gene>
<dbReference type="Gene3D" id="3.30.1370.110">
    <property type="match status" value="1"/>
</dbReference>
<dbReference type="InterPro" id="IPR009060">
    <property type="entry name" value="UBA-like_sf"/>
</dbReference>
<dbReference type="SUPFAM" id="SSF46934">
    <property type="entry name" value="UBA-like"/>
    <property type="match status" value="1"/>
</dbReference>
<feature type="region of interest" description="Disordered" evidence="1">
    <location>
        <begin position="14"/>
        <end position="81"/>
    </location>
</feature>
<evidence type="ECO:0000259" key="2">
    <source>
        <dbReference type="PROSITE" id="PS50828"/>
    </source>
</evidence>
<dbReference type="CDD" id="cd14279">
    <property type="entry name" value="CUE"/>
    <property type="match status" value="2"/>
</dbReference>
<dbReference type="InterPro" id="IPR036063">
    <property type="entry name" value="Smr_dom_sf"/>
</dbReference>
<feature type="compositionally biased region" description="Polar residues" evidence="1">
    <location>
        <begin position="101"/>
        <end position="121"/>
    </location>
</feature>